<dbReference type="Pfam" id="PF00437">
    <property type="entry name" value="T2SSE"/>
    <property type="match status" value="1"/>
</dbReference>
<evidence type="ECO:0000259" key="2">
    <source>
        <dbReference type="Pfam" id="PF00437"/>
    </source>
</evidence>
<gene>
    <name evidence="3" type="ORF">SAMN02745191_0114</name>
</gene>
<keyword evidence="4" id="KW-1185">Reference proteome</keyword>
<sequence>MSDGNFNEIDFGLLQNLLEQEDITDVACKNGNEIWITSNDKGHYKSQMFISESEVERIANQIANKMQKEFNPANPSLEGDIQKDKLDYRVGCVHSYLSQEGTTLVIRKVRKKQFLTYDRLIQDKTISKKALDVLIYAVKGRANLLFIGETGSGKTELLKFLIPYIPKNEVIVTIEDSMEFNVKSIAPELSCTAFRIRKNYTYSTIISMALRLNVQRILLQEARGEEVRDLIDAISTGHTVMTTMHAKSAENVPSRIRQMIRDENENYDSLKKRIYALFDLVVHMEKIETKVGIKRTVKSIHEFYYDASNDECHLIEIYSNGRLINQLSNGLMTQIMKCIEELR</sequence>
<dbReference type="OrthoDB" id="9808272at2"/>
<dbReference type="AlphaFoldDB" id="A0A1T4JVC8"/>
<evidence type="ECO:0000313" key="3">
    <source>
        <dbReference type="EMBL" id="SJZ34182.1"/>
    </source>
</evidence>
<dbReference type="PANTHER" id="PTHR30486:SF6">
    <property type="entry name" value="TYPE IV PILUS RETRACTATION ATPASE PILT"/>
    <property type="match status" value="1"/>
</dbReference>
<dbReference type="GO" id="GO:0016887">
    <property type="term" value="F:ATP hydrolysis activity"/>
    <property type="evidence" value="ECO:0007669"/>
    <property type="project" value="InterPro"/>
</dbReference>
<evidence type="ECO:0000256" key="1">
    <source>
        <dbReference type="ARBA" id="ARBA00006611"/>
    </source>
</evidence>
<feature type="domain" description="Bacterial type II secretion system protein E" evidence="2">
    <location>
        <begin position="63"/>
        <end position="270"/>
    </location>
</feature>
<dbReference type="RefSeq" id="WP_159443664.1">
    <property type="nucleotide sequence ID" value="NZ_FUWY01000001.1"/>
</dbReference>
<accession>A0A1T4JVC8</accession>
<organism evidence="3 4">
    <name type="scientific">Anaerorhabdus furcosa</name>
    <dbReference type="NCBI Taxonomy" id="118967"/>
    <lineage>
        <taxon>Bacteria</taxon>
        <taxon>Bacillati</taxon>
        <taxon>Bacillota</taxon>
        <taxon>Erysipelotrichia</taxon>
        <taxon>Erysipelotrichales</taxon>
        <taxon>Erysipelotrichaceae</taxon>
        <taxon>Anaerorhabdus</taxon>
    </lineage>
</organism>
<comment type="similarity">
    <text evidence="1">Belongs to the GSP E family.</text>
</comment>
<dbReference type="Proteomes" id="UP000243297">
    <property type="component" value="Unassembled WGS sequence"/>
</dbReference>
<dbReference type="EMBL" id="FUWY01000001">
    <property type="protein sequence ID" value="SJZ34182.1"/>
    <property type="molecule type" value="Genomic_DNA"/>
</dbReference>
<proteinExistence type="inferred from homology"/>
<reference evidence="4" key="1">
    <citation type="submission" date="2017-02" db="EMBL/GenBank/DDBJ databases">
        <authorList>
            <person name="Varghese N."/>
            <person name="Submissions S."/>
        </authorList>
    </citation>
    <scope>NUCLEOTIDE SEQUENCE [LARGE SCALE GENOMIC DNA]</scope>
    <source>
        <strain evidence="4">ATCC 25662</strain>
    </source>
</reference>
<dbReference type="Gene3D" id="3.40.50.300">
    <property type="entry name" value="P-loop containing nucleotide triphosphate hydrolases"/>
    <property type="match status" value="1"/>
</dbReference>
<dbReference type="InterPro" id="IPR001482">
    <property type="entry name" value="T2SS/T4SS_dom"/>
</dbReference>
<dbReference type="STRING" id="118967.SAMN02745191_0114"/>
<dbReference type="CDD" id="cd01130">
    <property type="entry name" value="VirB11-like_ATPase"/>
    <property type="match status" value="1"/>
</dbReference>
<protein>
    <submittedName>
        <fullName evidence="3">Pilus assembly protein CpaF</fullName>
    </submittedName>
</protein>
<evidence type="ECO:0000313" key="4">
    <source>
        <dbReference type="Proteomes" id="UP000243297"/>
    </source>
</evidence>
<dbReference type="PROSITE" id="PS00675">
    <property type="entry name" value="SIGMA54_INTERACT_1"/>
    <property type="match status" value="1"/>
</dbReference>
<name>A0A1T4JVC8_9FIRM</name>
<dbReference type="InterPro" id="IPR025662">
    <property type="entry name" value="Sigma_54_int_dom_ATP-bd_1"/>
</dbReference>
<dbReference type="PANTHER" id="PTHR30486">
    <property type="entry name" value="TWITCHING MOTILITY PROTEIN PILT"/>
    <property type="match status" value="1"/>
</dbReference>
<dbReference type="InterPro" id="IPR050921">
    <property type="entry name" value="T4SS_GSP_E_ATPase"/>
</dbReference>
<dbReference type="Gene3D" id="3.30.450.90">
    <property type="match status" value="1"/>
</dbReference>
<dbReference type="SUPFAM" id="SSF52540">
    <property type="entry name" value="P-loop containing nucleoside triphosphate hydrolases"/>
    <property type="match status" value="1"/>
</dbReference>
<dbReference type="InterPro" id="IPR027417">
    <property type="entry name" value="P-loop_NTPase"/>
</dbReference>